<name>A0A369TEF8_9PROT</name>
<evidence type="ECO:0000313" key="10">
    <source>
        <dbReference type="Proteomes" id="UP000253941"/>
    </source>
</evidence>
<proteinExistence type="inferred from homology"/>
<dbReference type="GO" id="GO:0055085">
    <property type="term" value="P:transmembrane transport"/>
    <property type="evidence" value="ECO:0007669"/>
    <property type="project" value="InterPro"/>
</dbReference>
<evidence type="ECO:0000256" key="3">
    <source>
        <dbReference type="ARBA" id="ARBA00022448"/>
    </source>
</evidence>
<organism evidence="9 10">
    <name type="scientific">Ferruginivarius sediminum</name>
    <dbReference type="NCBI Taxonomy" id="2661937"/>
    <lineage>
        <taxon>Bacteria</taxon>
        <taxon>Pseudomonadati</taxon>
        <taxon>Pseudomonadota</taxon>
        <taxon>Alphaproteobacteria</taxon>
        <taxon>Rhodospirillales</taxon>
        <taxon>Rhodospirillaceae</taxon>
        <taxon>Ferruginivarius</taxon>
    </lineage>
</organism>
<feature type="transmembrane region" description="Helical" evidence="8">
    <location>
        <begin position="38"/>
        <end position="55"/>
    </location>
</feature>
<keyword evidence="3" id="KW-0813">Transport</keyword>
<feature type="transmembrane region" description="Helical" evidence="8">
    <location>
        <begin position="104"/>
        <end position="120"/>
    </location>
</feature>
<evidence type="ECO:0000256" key="2">
    <source>
        <dbReference type="ARBA" id="ARBA00010145"/>
    </source>
</evidence>
<dbReference type="GO" id="GO:0005886">
    <property type="term" value="C:plasma membrane"/>
    <property type="evidence" value="ECO:0007669"/>
    <property type="project" value="UniProtKB-SubCell"/>
</dbReference>
<evidence type="ECO:0000256" key="7">
    <source>
        <dbReference type="ARBA" id="ARBA00023136"/>
    </source>
</evidence>
<evidence type="ECO:0000256" key="6">
    <source>
        <dbReference type="ARBA" id="ARBA00022989"/>
    </source>
</evidence>
<dbReference type="Proteomes" id="UP000253941">
    <property type="component" value="Unassembled WGS sequence"/>
</dbReference>
<gene>
    <name evidence="9" type="ORF">DRB17_06240</name>
</gene>
<evidence type="ECO:0000256" key="4">
    <source>
        <dbReference type="ARBA" id="ARBA00022475"/>
    </source>
</evidence>
<evidence type="ECO:0000256" key="5">
    <source>
        <dbReference type="ARBA" id="ARBA00022692"/>
    </source>
</evidence>
<feature type="transmembrane region" description="Helical" evidence="8">
    <location>
        <begin position="167"/>
        <end position="188"/>
    </location>
</feature>
<comment type="caution">
    <text evidence="9">The sequence shown here is derived from an EMBL/GenBank/DDBJ whole genome shotgun (WGS) entry which is preliminary data.</text>
</comment>
<dbReference type="PANTHER" id="PTHR36838">
    <property type="entry name" value="AUXIN EFFLUX CARRIER FAMILY PROTEIN"/>
    <property type="match status" value="1"/>
</dbReference>
<dbReference type="Gene3D" id="1.20.1530.20">
    <property type="match status" value="1"/>
</dbReference>
<dbReference type="AlphaFoldDB" id="A0A369TEF8"/>
<dbReference type="InterPro" id="IPR004776">
    <property type="entry name" value="Mem_transp_PIN-like"/>
</dbReference>
<sequence>MLQIIAAILPVFLLIFLGVWLRARGFPGDGFWGPAERLTYFVLFPVLIVTTLAKADLAGLSVLPMAAGIVTTLVTMTVLLVALRHYLGVDGPGFTSLVQGAIRMNTYICLAIAAALWGHAGVSVAAIVVAVMVPTVNVLSVTVLARFGTQGQPSPGRVLKQLVTNPLIVAAVGGVLLNVSGLRLPPVIGPMLEILGRAALPLGLLAVGAALDFRAARANARLIAQNTLTKLALTPAIAAVILWAFGVEGLTASVALLFLASPTATSSYILARQLGGDAVLMAGILTAQTGAAMITLPVVLTLAG</sequence>
<keyword evidence="10" id="KW-1185">Reference proteome</keyword>
<keyword evidence="7 8" id="KW-0472">Membrane</keyword>
<protein>
    <submittedName>
        <fullName evidence="9">AEC family transporter</fullName>
    </submittedName>
</protein>
<accession>A0A369TEF8</accession>
<evidence type="ECO:0000256" key="8">
    <source>
        <dbReference type="SAM" id="Phobius"/>
    </source>
</evidence>
<feature type="transmembrane region" description="Helical" evidence="8">
    <location>
        <begin position="278"/>
        <end position="303"/>
    </location>
</feature>
<evidence type="ECO:0000256" key="1">
    <source>
        <dbReference type="ARBA" id="ARBA00004651"/>
    </source>
</evidence>
<dbReference type="Pfam" id="PF03547">
    <property type="entry name" value="Mem_trans"/>
    <property type="match status" value="1"/>
</dbReference>
<keyword evidence="4" id="KW-1003">Cell membrane</keyword>
<feature type="transmembrane region" description="Helical" evidence="8">
    <location>
        <begin position="61"/>
        <end position="83"/>
    </location>
</feature>
<feature type="transmembrane region" description="Helical" evidence="8">
    <location>
        <begin position="126"/>
        <end position="147"/>
    </location>
</feature>
<feature type="transmembrane region" description="Helical" evidence="8">
    <location>
        <begin position="6"/>
        <end position="26"/>
    </location>
</feature>
<comment type="similarity">
    <text evidence="2">Belongs to the auxin efflux carrier (TC 2.A.69) family.</text>
</comment>
<evidence type="ECO:0000313" key="9">
    <source>
        <dbReference type="EMBL" id="RDD62755.1"/>
    </source>
</evidence>
<reference evidence="9 10" key="1">
    <citation type="submission" date="2018-07" db="EMBL/GenBank/DDBJ databases">
        <title>Venubactetium sediminum gen. nov., sp. nov., isolated from a marine solar saltern.</title>
        <authorList>
            <person name="Wang S."/>
        </authorList>
    </citation>
    <scope>NUCLEOTIDE SEQUENCE [LARGE SCALE GENOMIC DNA]</scope>
    <source>
        <strain evidence="9 10">WD2A32</strain>
    </source>
</reference>
<comment type="subcellular location">
    <subcellularLocation>
        <location evidence="1">Cell membrane</location>
        <topology evidence="1">Multi-pass membrane protein</topology>
    </subcellularLocation>
</comment>
<dbReference type="PANTHER" id="PTHR36838:SF4">
    <property type="entry name" value="AUXIN EFFLUX CARRIER FAMILY PROTEIN"/>
    <property type="match status" value="1"/>
</dbReference>
<dbReference type="InterPro" id="IPR038770">
    <property type="entry name" value="Na+/solute_symporter_sf"/>
</dbReference>
<keyword evidence="6 8" id="KW-1133">Transmembrane helix</keyword>
<feature type="transmembrane region" description="Helical" evidence="8">
    <location>
        <begin position="194"/>
        <end position="215"/>
    </location>
</feature>
<dbReference type="RefSeq" id="WP_114581330.1">
    <property type="nucleotide sequence ID" value="NZ_QPMH01000004.1"/>
</dbReference>
<keyword evidence="5 8" id="KW-0812">Transmembrane</keyword>
<dbReference type="EMBL" id="QPMH01000004">
    <property type="protein sequence ID" value="RDD62755.1"/>
    <property type="molecule type" value="Genomic_DNA"/>
</dbReference>